<dbReference type="InterPro" id="IPR022988">
    <property type="entry name" value="Ni_resp_reg_NikR"/>
</dbReference>
<keyword evidence="3 7" id="KW-0479">Metal-binding</keyword>
<name>H5SQU2_ACEAU</name>
<dbReference type="InterPro" id="IPR002145">
    <property type="entry name" value="CopG"/>
</dbReference>
<feature type="binding site" evidence="7">
    <location>
        <position position="83"/>
    </location>
    <ligand>
        <name>Ni(2+)</name>
        <dbReference type="ChEBI" id="CHEBI:49786"/>
    </ligand>
</feature>
<dbReference type="AlphaFoldDB" id="H5SQU2"/>
<evidence type="ECO:0000256" key="3">
    <source>
        <dbReference type="ARBA" id="ARBA00022723"/>
    </source>
</evidence>
<feature type="binding site" evidence="7">
    <location>
        <position position="94"/>
    </location>
    <ligand>
        <name>Ni(2+)</name>
        <dbReference type="ChEBI" id="CHEBI:49786"/>
    </ligand>
</feature>
<dbReference type="InterPro" id="IPR045865">
    <property type="entry name" value="ACT-like_dom_sf"/>
</dbReference>
<dbReference type="CDD" id="cd22231">
    <property type="entry name" value="RHH_NikR_HicB-like"/>
    <property type="match status" value="1"/>
</dbReference>
<reference evidence="10" key="1">
    <citation type="journal article" date="2005" name="Environ. Microbiol.">
        <title>Genetic and functional properties of uncultivated thermophilic crenarchaeotes from a subsurface gold mine as revealed by analysis of genome fragments.</title>
        <authorList>
            <person name="Nunoura T."/>
            <person name="Hirayama H."/>
            <person name="Takami H."/>
            <person name="Oida H."/>
            <person name="Nishi S."/>
            <person name="Shimamura S."/>
            <person name="Suzuki Y."/>
            <person name="Inagaki F."/>
            <person name="Takai K."/>
            <person name="Nealson K.H."/>
            <person name="Horikoshi K."/>
        </authorList>
    </citation>
    <scope>NUCLEOTIDE SEQUENCE</scope>
</reference>
<dbReference type="Pfam" id="PF08753">
    <property type="entry name" value="NikR_C"/>
    <property type="match status" value="1"/>
</dbReference>
<sequence>MIKRAMGELVRFGVSVDEELLKRFDKLTVERGYANRSEALRDLMRDALVQQQWQEDEEVVGVITLLYDHHARNLEAQLTDIQHDHHEQILSTMHIHLDHDNCLEIVAVRGTGRQIEALATRLIGMKGVRHGKLTATATGRGLH</sequence>
<keyword evidence="5 7" id="KW-0238">DNA-binding</keyword>
<dbReference type="InterPro" id="IPR010985">
    <property type="entry name" value="Ribbon_hlx_hlx"/>
</dbReference>
<dbReference type="InterPro" id="IPR014864">
    <property type="entry name" value="TF_NikR_Ni-bd_C"/>
</dbReference>
<keyword evidence="6 7" id="KW-0804">Transcription</keyword>
<accession>H5SQU2</accession>
<feature type="domain" description="Ribbon-helix-helix protein CopG" evidence="8">
    <location>
        <begin position="10"/>
        <end position="50"/>
    </location>
</feature>
<dbReference type="InterPro" id="IPR013321">
    <property type="entry name" value="Arc_rbn_hlx_hlx"/>
</dbReference>
<dbReference type="EMBL" id="AP011801">
    <property type="protein sequence ID" value="BAL58459.1"/>
    <property type="molecule type" value="Genomic_DNA"/>
</dbReference>
<feature type="binding site" evidence="7">
    <location>
        <position position="102"/>
    </location>
    <ligand>
        <name>Ni(2+)</name>
        <dbReference type="ChEBI" id="CHEBI:49786"/>
    </ligand>
</feature>
<comment type="similarity">
    <text evidence="1 7">Belongs to the transcriptional regulatory CopG/NikR family.</text>
</comment>
<keyword evidence="2 7" id="KW-0533">Nickel</keyword>
<dbReference type="InterPro" id="IPR050192">
    <property type="entry name" value="CopG/NikR_regulator"/>
</dbReference>
<dbReference type="PANTHER" id="PTHR34719">
    <property type="entry name" value="NICKEL-RESPONSIVE REGULATOR"/>
    <property type="match status" value="1"/>
</dbReference>
<feature type="binding site" evidence="7">
    <location>
        <position position="96"/>
    </location>
    <ligand>
        <name>Ni(2+)</name>
        <dbReference type="ChEBI" id="CHEBI:49786"/>
    </ligand>
</feature>
<dbReference type="HAMAP" id="MF_00476">
    <property type="entry name" value="NikR"/>
    <property type="match status" value="1"/>
</dbReference>
<dbReference type="Pfam" id="PF01402">
    <property type="entry name" value="RHH_1"/>
    <property type="match status" value="1"/>
</dbReference>
<evidence type="ECO:0000259" key="8">
    <source>
        <dbReference type="Pfam" id="PF01402"/>
    </source>
</evidence>
<dbReference type="GO" id="GO:0016151">
    <property type="term" value="F:nickel cation binding"/>
    <property type="evidence" value="ECO:0007669"/>
    <property type="project" value="UniProtKB-UniRule"/>
</dbReference>
<evidence type="ECO:0000313" key="10">
    <source>
        <dbReference type="EMBL" id="BAL58459.1"/>
    </source>
</evidence>
<protein>
    <recommendedName>
        <fullName evidence="7">Putative nickel-responsive regulator</fullName>
    </recommendedName>
</protein>
<reference evidence="10" key="2">
    <citation type="journal article" date="2012" name="PLoS ONE">
        <title>A Deeply Branching Thermophilic Bacterium with an Ancient Acetyl-CoA Pathway Dominates a Subsurface Ecosystem.</title>
        <authorList>
            <person name="Takami H."/>
            <person name="Noguchi H."/>
            <person name="Takaki Y."/>
            <person name="Uchiyama I."/>
            <person name="Toyoda A."/>
            <person name="Nishi S."/>
            <person name="Chee G.-J."/>
            <person name="Arai W."/>
            <person name="Nunoura T."/>
            <person name="Itoh T."/>
            <person name="Hattori M."/>
            <person name="Takai K."/>
        </authorList>
    </citation>
    <scope>NUCLEOTIDE SEQUENCE</scope>
</reference>
<comment type="function">
    <text evidence="7">Transcriptional regulator.</text>
</comment>
<proteinExistence type="inferred from homology"/>
<evidence type="ECO:0000256" key="4">
    <source>
        <dbReference type="ARBA" id="ARBA00023015"/>
    </source>
</evidence>
<dbReference type="NCBIfam" id="NF002169">
    <property type="entry name" value="PRK01002.1"/>
    <property type="match status" value="1"/>
</dbReference>
<dbReference type="Gene3D" id="1.10.1220.10">
    <property type="entry name" value="Met repressor-like"/>
    <property type="match status" value="1"/>
</dbReference>
<gene>
    <name evidence="10" type="ORF">HGMM_OP2C009</name>
</gene>
<dbReference type="SUPFAM" id="SSF47598">
    <property type="entry name" value="Ribbon-helix-helix"/>
    <property type="match status" value="1"/>
</dbReference>
<evidence type="ECO:0000256" key="1">
    <source>
        <dbReference type="ARBA" id="ARBA00008478"/>
    </source>
</evidence>
<organism evidence="10">
    <name type="scientific">Acetithermum autotrophicum</name>
    <dbReference type="NCBI Taxonomy" id="1446466"/>
    <lineage>
        <taxon>Bacteria</taxon>
        <taxon>Candidatus Bipolaricaulota</taxon>
        <taxon>Candidatus Acetithermum</taxon>
    </lineage>
</organism>
<dbReference type="Gene3D" id="3.30.70.1150">
    <property type="entry name" value="ACT-like. Chain A, domain 2"/>
    <property type="match status" value="1"/>
</dbReference>
<evidence type="ECO:0000256" key="7">
    <source>
        <dbReference type="HAMAP-Rule" id="MF_00476"/>
    </source>
</evidence>
<dbReference type="NCBIfam" id="NF002815">
    <property type="entry name" value="PRK02967.1"/>
    <property type="match status" value="1"/>
</dbReference>
<dbReference type="NCBIfam" id="NF003381">
    <property type="entry name" value="PRK04460.1"/>
    <property type="match status" value="1"/>
</dbReference>
<evidence type="ECO:0000259" key="9">
    <source>
        <dbReference type="Pfam" id="PF08753"/>
    </source>
</evidence>
<evidence type="ECO:0000256" key="2">
    <source>
        <dbReference type="ARBA" id="ARBA00022596"/>
    </source>
</evidence>
<dbReference type="InterPro" id="IPR027271">
    <property type="entry name" value="Acetolactate_synth/TF_NikR_C"/>
</dbReference>
<dbReference type="GO" id="GO:0010045">
    <property type="term" value="P:response to nickel cation"/>
    <property type="evidence" value="ECO:0007669"/>
    <property type="project" value="InterPro"/>
</dbReference>
<evidence type="ECO:0000256" key="5">
    <source>
        <dbReference type="ARBA" id="ARBA00023125"/>
    </source>
</evidence>
<evidence type="ECO:0000256" key="6">
    <source>
        <dbReference type="ARBA" id="ARBA00023163"/>
    </source>
</evidence>
<dbReference type="SUPFAM" id="SSF55021">
    <property type="entry name" value="ACT-like"/>
    <property type="match status" value="1"/>
</dbReference>
<feature type="domain" description="Transcription factor NikR nickel binding C-terminal" evidence="9">
    <location>
        <begin position="60"/>
        <end position="135"/>
    </location>
</feature>
<comment type="cofactor">
    <cofactor evidence="7">
        <name>Ni(2+)</name>
        <dbReference type="ChEBI" id="CHEBI:49786"/>
    </cofactor>
    <text evidence="7">Binds 1 nickel ion per subunit.</text>
</comment>
<dbReference type="GO" id="GO:0003677">
    <property type="term" value="F:DNA binding"/>
    <property type="evidence" value="ECO:0007669"/>
    <property type="project" value="UniProtKB-KW"/>
</dbReference>
<dbReference type="PANTHER" id="PTHR34719:SF2">
    <property type="entry name" value="NICKEL-RESPONSIVE REGULATOR"/>
    <property type="match status" value="1"/>
</dbReference>
<dbReference type="GO" id="GO:0003700">
    <property type="term" value="F:DNA-binding transcription factor activity"/>
    <property type="evidence" value="ECO:0007669"/>
    <property type="project" value="UniProtKB-UniRule"/>
</dbReference>
<dbReference type="NCBIfam" id="NF001884">
    <property type="entry name" value="PRK00630.1"/>
    <property type="match status" value="1"/>
</dbReference>
<keyword evidence="4 7" id="KW-0805">Transcription regulation</keyword>